<dbReference type="InterPro" id="IPR015943">
    <property type="entry name" value="WD40/YVTN_repeat-like_dom_sf"/>
</dbReference>
<protein>
    <recommendedName>
        <fullName evidence="7">Palmitoyltransferase</fullName>
        <ecNumber evidence="7">2.3.1.225</ecNumber>
    </recommendedName>
</protein>
<feature type="transmembrane region" description="Helical" evidence="7">
    <location>
        <begin position="176"/>
        <end position="198"/>
    </location>
</feature>
<feature type="transmembrane region" description="Helical" evidence="7">
    <location>
        <begin position="12"/>
        <end position="33"/>
    </location>
</feature>
<name>A0A4Z2CXM5_SCHJA</name>
<dbReference type="Gene3D" id="2.130.10.10">
    <property type="entry name" value="YVTN repeat-like/Quinoprotein amine dehydrogenase"/>
    <property type="match status" value="1"/>
</dbReference>
<evidence type="ECO:0000256" key="7">
    <source>
        <dbReference type="RuleBase" id="RU079119"/>
    </source>
</evidence>
<keyword evidence="3 7" id="KW-0812">Transmembrane</keyword>
<keyword evidence="4 7" id="KW-1133">Transmembrane helix</keyword>
<feature type="domain" description="Palmitoyltransferase DHHC" evidence="8">
    <location>
        <begin position="91"/>
        <end position="216"/>
    </location>
</feature>
<comment type="catalytic activity">
    <reaction evidence="7">
        <text>L-cysteinyl-[protein] + hexadecanoyl-CoA = S-hexadecanoyl-L-cysteinyl-[protein] + CoA</text>
        <dbReference type="Rhea" id="RHEA:36683"/>
        <dbReference type="Rhea" id="RHEA-COMP:10131"/>
        <dbReference type="Rhea" id="RHEA-COMP:11032"/>
        <dbReference type="ChEBI" id="CHEBI:29950"/>
        <dbReference type="ChEBI" id="CHEBI:57287"/>
        <dbReference type="ChEBI" id="CHEBI:57379"/>
        <dbReference type="ChEBI" id="CHEBI:74151"/>
        <dbReference type="EC" id="2.3.1.225"/>
    </reaction>
</comment>
<dbReference type="Proteomes" id="UP000311919">
    <property type="component" value="Unassembled WGS sequence"/>
</dbReference>
<dbReference type="OrthoDB" id="331948at2759"/>
<dbReference type="PANTHER" id="PTHR12246">
    <property type="entry name" value="PALMITOYLTRANSFERASE ZDHHC16"/>
    <property type="match status" value="1"/>
</dbReference>
<sequence length="627" mass="70652">MVFRLDPCGIACILLTQLLVLYSDYVVVFHLVLPVLKNSLWAIVNTLCFNIVASLLLFSHLCAVLTDPGLIPLHRCTVNQLNTVQKPGGWTTCNKCGIHRPPRAHHCRICRRCVRRMDHHCPWINNCVGECNQKYFIQFLIYVGILCVYALTLVIICRAMISVGLKDDTTNADVVVVAHTVVLVAISCLFGLFILAILSDQYKSIVEDTTAIEAWQLRAVPSHSLDTEACPGDGGFGRKLSKLTLFREVFGSGPFYSWLLPCAYLFKPYPKYYTNLSNIIHDSELVSYSDSDISESDCSSFEYASQNHVDFKSSPNVCVTDEDFFNLKDIDKDNNARFWTSTLHDNDLLPCTVPMIQKDDDSSLQKDECLKDENLLRQNITCLENHTVTKNSDSDFSISYVIDHKASNITDTNDTIIYPRLSLHWPYLALCGPLCKQRDETVNNLSSHILIWRLPYSDTFKTPLLICGHRIHINHELTSSTTATSSLLNSRRDYYCWSKLYYTATNSQSLQLVAATSKGFIEIWEINQGKKLREFNVSSQTGQLLRCASLQIKNCSSSSPSSSLLVSGTSGIISLWDLRISTSALPQLRFSHTELKTSSVESIKTTLSTLIKLFPMFLPQLAIKPRF</sequence>
<keyword evidence="2 7" id="KW-0808">Transferase</keyword>
<comment type="subcellular location">
    <subcellularLocation>
        <location evidence="1">Membrane</location>
        <topology evidence="1">Multi-pass membrane protein</topology>
    </subcellularLocation>
</comment>
<evidence type="ECO:0000256" key="2">
    <source>
        <dbReference type="ARBA" id="ARBA00022679"/>
    </source>
</evidence>
<evidence type="ECO:0000256" key="3">
    <source>
        <dbReference type="ARBA" id="ARBA00022692"/>
    </source>
</evidence>
<evidence type="ECO:0000256" key="1">
    <source>
        <dbReference type="ARBA" id="ARBA00004141"/>
    </source>
</evidence>
<comment type="domain">
    <text evidence="7">The DHHC domain is required for palmitoyltransferase activity.</text>
</comment>
<dbReference type="PROSITE" id="PS50216">
    <property type="entry name" value="DHHC"/>
    <property type="match status" value="1"/>
</dbReference>
<organism evidence="9 10">
    <name type="scientific">Schistosoma japonicum</name>
    <name type="common">Blood fluke</name>
    <dbReference type="NCBI Taxonomy" id="6182"/>
    <lineage>
        <taxon>Eukaryota</taxon>
        <taxon>Metazoa</taxon>
        <taxon>Spiralia</taxon>
        <taxon>Lophotrochozoa</taxon>
        <taxon>Platyhelminthes</taxon>
        <taxon>Trematoda</taxon>
        <taxon>Digenea</taxon>
        <taxon>Strigeidida</taxon>
        <taxon>Schistosomatoidea</taxon>
        <taxon>Schistosomatidae</taxon>
        <taxon>Schistosoma</taxon>
    </lineage>
</organism>
<dbReference type="InterPro" id="IPR001594">
    <property type="entry name" value="Palmitoyltrfase_DHHC"/>
</dbReference>
<dbReference type="Pfam" id="PF01529">
    <property type="entry name" value="DHHC"/>
    <property type="match status" value="1"/>
</dbReference>
<proteinExistence type="inferred from homology"/>
<dbReference type="AlphaFoldDB" id="A0A4Z2CXM5"/>
<evidence type="ECO:0000256" key="6">
    <source>
        <dbReference type="ARBA" id="ARBA00023315"/>
    </source>
</evidence>
<feature type="transmembrane region" description="Helical" evidence="7">
    <location>
        <begin position="139"/>
        <end position="161"/>
    </location>
</feature>
<comment type="similarity">
    <text evidence="7">Belongs to the DHHC palmitoyltransferase family.</text>
</comment>
<dbReference type="SUPFAM" id="SSF50978">
    <property type="entry name" value="WD40 repeat-like"/>
    <property type="match status" value="1"/>
</dbReference>
<dbReference type="GO" id="GO:0016020">
    <property type="term" value="C:membrane"/>
    <property type="evidence" value="ECO:0007669"/>
    <property type="project" value="UniProtKB-SubCell"/>
</dbReference>
<evidence type="ECO:0000256" key="4">
    <source>
        <dbReference type="ARBA" id="ARBA00022989"/>
    </source>
</evidence>
<evidence type="ECO:0000256" key="5">
    <source>
        <dbReference type="ARBA" id="ARBA00023136"/>
    </source>
</evidence>
<keyword evidence="6 7" id="KW-0012">Acyltransferase</keyword>
<reference evidence="9 10" key="1">
    <citation type="submission" date="2019-03" db="EMBL/GenBank/DDBJ databases">
        <title>An improved genome assembly of the fluke Schistosoma japonicum.</title>
        <authorList>
            <person name="Hu W."/>
            <person name="Luo F."/>
            <person name="Yin M."/>
            <person name="Mo X."/>
            <person name="Sun C."/>
            <person name="Wu Q."/>
            <person name="Zhu B."/>
            <person name="Xiang M."/>
            <person name="Wang J."/>
            <person name="Wang Y."/>
            <person name="Zhang T."/>
            <person name="Xu B."/>
            <person name="Zheng H."/>
            <person name="Feng Z."/>
        </authorList>
    </citation>
    <scope>NUCLEOTIDE SEQUENCE [LARGE SCALE GENOMIC DNA]</scope>
    <source>
        <strain evidence="9">HuSjv2</strain>
        <tissue evidence="9">Worms</tissue>
    </source>
</reference>
<comment type="caution">
    <text evidence="9">The sequence shown here is derived from an EMBL/GenBank/DDBJ whole genome shotgun (WGS) entry which is preliminary data.</text>
</comment>
<dbReference type="InterPro" id="IPR036322">
    <property type="entry name" value="WD40_repeat_dom_sf"/>
</dbReference>
<keyword evidence="10" id="KW-1185">Reference proteome</keyword>
<keyword evidence="5 7" id="KW-0472">Membrane</keyword>
<dbReference type="STRING" id="6182.A0A4Z2CXM5"/>
<dbReference type="EC" id="2.3.1.225" evidence="7"/>
<evidence type="ECO:0000313" key="9">
    <source>
        <dbReference type="EMBL" id="TNN08987.1"/>
    </source>
</evidence>
<dbReference type="InterPro" id="IPR039859">
    <property type="entry name" value="PFA4/ZDH16/20/ERF2-like"/>
</dbReference>
<evidence type="ECO:0000259" key="8">
    <source>
        <dbReference type="Pfam" id="PF01529"/>
    </source>
</evidence>
<evidence type="ECO:0000313" key="10">
    <source>
        <dbReference type="Proteomes" id="UP000311919"/>
    </source>
</evidence>
<dbReference type="EMBL" id="SKCS01000401">
    <property type="protein sequence ID" value="TNN08987.1"/>
    <property type="molecule type" value="Genomic_DNA"/>
</dbReference>
<accession>A0A4Z2CXM5</accession>
<gene>
    <name evidence="9" type="ORF">EWB00_006687</name>
</gene>
<feature type="transmembrane region" description="Helical" evidence="7">
    <location>
        <begin position="39"/>
        <end position="65"/>
    </location>
</feature>
<dbReference type="GO" id="GO:0019706">
    <property type="term" value="F:protein-cysteine S-palmitoyltransferase activity"/>
    <property type="evidence" value="ECO:0007669"/>
    <property type="project" value="UniProtKB-EC"/>
</dbReference>